<dbReference type="EMBL" id="JAAOMP010000035">
    <property type="protein sequence ID" value="MBU2759278.1"/>
    <property type="molecule type" value="Genomic_DNA"/>
</dbReference>
<evidence type="ECO:0000256" key="1">
    <source>
        <dbReference type="SAM" id="Phobius"/>
    </source>
</evidence>
<dbReference type="Proteomes" id="UP000755654">
    <property type="component" value="Unassembled WGS sequence"/>
</dbReference>
<evidence type="ECO:0000313" key="3">
    <source>
        <dbReference type="Proteomes" id="UP000755654"/>
    </source>
</evidence>
<gene>
    <name evidence="2" type="ORF">HAP95_03695</name>
</gene>
<accession>A0ABS5ZVM6</accession>
<organism evidence="2 3">
    <name type="scientific">Acidithiobacillus sulfurivorans</name>
    <dbReference type="NCBI Taxonomy" id="1958756"/>
    <lineage>
        <taxon>Bacteria</taxon>
        <taxon>Pseudomonadati</taxon>
        <taxon>Pseudomonadota</taxon>
        <taxon>Acidithiobacillia</taxon>
        <taxon>Acidithiobacillales</taxon>
        <taxon>Acidithiobacillaceae</taxon>
        <taxon>Acidithiobacillus</taxon>
    </lineage>
</organism>
<evidence type="ECO:0000313" key="2">
    <source>
        <dbReference type="EMBL" id="MBU2759278.1"/>
    </source>
</evidence>
<keyword evidence="1" id="KW-1133">Transmembrane helix</keyword>
<keyword evidence="1" id="KW-0472">Membrane</keyword>
<reference evidence="2 3" key="1">
    <citation type="journal article" date="2021" name="ISME J.">
        <title>Genomic evolution of the class Acidithiobacillia: deep-branching Proteobacteria living in extreme acidic conditions.</title>
        <authorList>
            <person name="Moya-Beltran A."/>
            <person name="Beard S."/>
            <person name="Rojas-Villalobos C."/>
            <person name="Issotta F."/>
            <person name="Gallardo Y."/>
            <person name="Ulloa R."/>
            <person name="Giaveno A."/>
            <person name="Degli Esposti M."/>
            <person name="Johnson D.B."/>
            <person name="Quatrini R."/>
        </authorList>
    </citation>
    <scope>NUCLEOTIDE SEQUENCE [LARGE SCALE GENOMIC DNA]</scope>
    <source>
        <strain evidence="2 3">RW2</strain>
    </source>
</reference>
<comment type="caution">
    <text evidence="2">The sequence shown here is derived from an EMBL/GenBank/DDBJ whole genome shotgun (WGS) entry which is preliminary data.</text>
</comment>
<evidence type="ECO:0008006" key="4">
    <source>
        <dbReference type="Google" id="ProtNLM"/>
    </source>
</evidence>
<proteinExistence type="predicted"/>
<dbReference type="RefSeq" id="WP_140391145.1">
    <property type="nucleotide sequence ID" value="NZ_JAAOMP010000035.1"/>
</dbReference>
<sequence length="180" mass="19671">MKPLQGALVGLLSVGIIGSVLYVGSQYALYLHDIKVLSHNHIGTVFIHGKIHGQPFQWITNVDVSTALPSVSIVLGYPYSYTLKFQEIKGNKAKLSFIVWQRRPLVTGQSQQSQTMVWKSVVPSMAAKLATKGSLEQAYSPISKMYYLSKNPVSAAEGKLAGDAGKQNELQATWIGATYE</sequence>
<dbReference type="GeneID" id="60696747"/>
<feature type="transmembrane region" description="Helical" evidence="1">
    <location>
        <begin position="6"/>
        <end position="30"/>
    </location>
</feature>
<keyword evidence="3" id="KW-1185">Reference proteome</keyword>
<keyword evidence="1" id="KW-0812">Transmembrane</keyword>
<name>A0ABS5ZVM6_9PROT</name>
<protein>
    <recommendedName>
        <fullName evidence="4">Band 7 domain-containing protein</fullName>
    </recommendedName>
</protein>